<dbReference type="EMBL" id="WSES01000007">
    <property type="protein sequence ID" value="MVW62688.1"/>
    <property type="molecule type" value="Genomic_DNA"/>
</dbReference>
<evidence type="ECO:0000259" key="2">
    <source>
        <dbReference type="Pfam" id="PF10988"/>
    </source>
</evidence>
<evidence type="ECO:0000313" key="3">
    <source>
        <dbReference type="EMBL" id="MVW62688.1"/>
    </source>
</evidence>
<comment type="caution">
    <text evidence="3">The sequence shown here is derived from an EMBL/GenBank/DDBJ whole genome shotgun (WGS) entry which is preliminary data.</text>
</comment>
<proteinExistence type="predicted"/>
<gene>
    <name evidence="3" type="ORF">GPY61_22420</name>
</gene>
<dbReference type="InterPro" id="IPR021255">
    <property type="entry name" value="DUF2807"/>
</dbReference>
<sequence>MNRIFSLAPVGAALCVAQLFVLGLAHAAPDLATETRPVDARVVRVKVDGAVDLKIRQGVTPALTLKGESRYLERTMTSQNGDTLNIDTDIRGHVRTGSLHAELVLPALRAVTSESLGTTDISGFSGDELELTLDGAGSMKIAGSYRVVRASLGGIGSMEMQGLNGEGVELNLQGAGYISLAGRAKWLKADLGGLGNLDAQQCSADSVDIDLSGLGNARVTARQNANLNLSGMGSVTVYGKPQNRKVAVDGLGKVSWK</sequence>
<feature type="domain" description="Putative auto-transporter adhesin head GIN" evidence="2">
    <location>
        <begin position="45"/>
        <end position="241"/>
    </location>
</feature>
<evidence type="ECO:0000256" key="1">
    <source>
        <dbReference type="SAM" id="SignalP"/>
    </source>
</evidence>
<feature type="signal peptide" evidence="1">
    <location>
        <begin position="1"/>
        <end position="27"/>
    </location>
</feature>
<dbReference type="RefSeq" id="WP_160410025.1">
    <property type="nucleotide sequence ID" value="NZ_WSES01000007.1"/>
</dbReference>
<evidence type="ECO:0000313" key="4">
    <source>
        <dbReference type="Proteomes" id="UP000443353"/>
    </source>
</evidence>
<dbReference type="Gene3D" id="2.160.20.120">
    <property type="match status" value="1"/>
</dbReference>
<feature type="chain" id="PRO_5030775106" evidence="1">
    <location>
        <begin position="28"/>
        <end position="257"/>
    </location>
</feature>
<protein>
    <submittedName>
        <fullName evidence="3">DUF2807 domain-containing protein</fullName>
    </submittedName>
</protein>
<dbReference type="Proteomes" id="UP000443353">
    <property type="component" value="Unassembled WGS sequence"/>
</dbReference>
<reference evidence="3 4" key="1">
    <citation type="submission" date="2019-12" db="EMBL/GenBank/DDBJ databases">
        <authorList>
            <person name="Li C."/>
            <person name="Zhao J."/>
        </authorList>
    </citation>
    <scope>NUCLEOTIDE SEQUENCE [LARGE SCALE GENOMIC DNA]</scope>
    <source>
        <strain evidence="3 4">NEAU-DD11</strain>
    </source>
</reference>
<organism evidence="3 4">
    <name type="scientific">Massilia cellulosiltytica</name>
    <dbReference type="NCBI Taxonomy" id="2683234"/>
    <lineage>
        <taxon>Bacteria</taxon>
        <taxon>Pseudomonadati</taxon>
        <taxon>Pseudomonadota</taxon>
        <taxon>Betaproteobacteria</taxon>
        <taxon>Burkholderiales</taxon>
        <taxon>Oxalobacteraceae</taxon>
        <taxon>Telluria group</taxon>
        <taxon>Massilia</taxon>
    </lineage>
</organism>
<keyword evidence="4" id="KW-1185">Reference proteome</keyword>
<name>A0A7X3K977_9BURK</name>
<accession>A0A7X3K977</accession>
<dbReference type="AlphaFoldDB" id="A0A7X3K977"/>
<dbReference type="Pfam" id="PF10988">
    <property type="entry name" value="DUF2807"/>
    <property type="match status" value="1"/>
</dbReference>
<keyword evidence="1" id="KW-0732">Signal</keyword>